<name>A0AA86NYU7_9EUKA</name>
<reference evidence="3 4" key="2">
    <citation type="submission" date="2024-07" db="EMBL/GenBank/DDBJ databases">
        <authorList>
            <person name="Akdeniz Z."/>
        </authorList>
    </citation>
    <scope>NUCLEOTIDE SEQUENCE [LARGE SCALE GENOMIC DNA]</scope>
</reference>
<evidence type="ECO:0000256" key="1">
    <source>
        <dbReference type="SAM" id="Phobius"/>
    </source>
</evidence>
<organism evidence="2">
    <name type="scientific">Hexamita inflata</name>
    <dbReference type="NCBI Taxonomy" id="28002"/>
    <lineage>
        <taxon>Eukaryota</taxon>
        <taxon>Metamonada</taxon>
        <taxon>Diplomonadida</taxon>
        <taxon>Hexamitidae</taxon>
        <taxon>Hexamitinae</taxon>
        <taxon>Hexamita</taxon>
    </lineage>
</organism>
<evidence type="ECO:0000313" key="3">
    <source>
        <dbReference type="EMBL" id="CAL6110537.1"/>
    </source>
</evidence>
<dbReference type="EMBL" id="CAXDID020000690">
    <property type="protein sequence ID" value="CAL6110537.1"/>
    <property type="molecule type" value="Genomic_DNA"/>
</dbReference>
<dbReference type="Proteomes" id="UP001642409">
    <property type="component" value="Unassembled WGS sequence"/>
</dbReference>
<keyword evidence="1" id="KW-0812">Transmembrane</keyword>
<keyword evidence="4" id="KW-1185">Reference proteome</keyword>
<evidence type="ECO:0000313" key="4">
    <source>
        <dbReference type="Proteomes" id="UP001642409"/>
    </source>
</evidence>
<evidence type="ECO:0000313" key="2">
    <source>
        <dbReference type="EMBL" id="CAI9928306.1"/>
    </source>
</evidence>
<dbReference type="EMBL" id="CATOUU010000390">
    <property type="protein sequence ID" value="CAI9928306.1"/>
    <property type="molecule type" value="Genomic_DNA"/>
</dbReference>
<accession>A0AA86NYU7</accession>
<comment type="caution">
    <text evidence="2">The sequence shown here is derived from an EMBL/GenBank/DDBJ whole genome shotgun (WGS) entry which is preliminary data.</text>
</comment>
<keyword evidence="1" id="KW-1133">Transmembrane helix</keyword>
<gene>
    <name evidence="2" type="ORF">HINF_LOCUS15951</name>
    <name evidence="3" type="ORF">HINF_LOCUS75967</name>
</gene>
<protein>
    <submittedName>
        <fullName evidence="3">Hypothetical_protein</fullName>
    </submittedName>
</protein>
<reference evidence="2" key="1">
    <citation type="submission" date="2023-06" db="EMBL/GenBank/DDBJ databases">
        <authorList>
            <person name="Kurt Z."/>
        </authorList>
    </citation>
    <scope>NUCLEOTIDE SEQUENCE</scope>
</reference>
<proteinExistence type="predicted"/>
<sequence>MASVLITRRTGCLGGGICDDRIRSAQTYFRSSRSGFDFWASLGGSSTGVAGALFIRRTARRTWARHRRSLRLADAFNGAGRSATVRVMMGGRSAFAGVRVHCCPLFRRRFQIHGRAANRSWPVDSKTAGRTRLFSLENSRQKVSASRRI</sequence>
<feature type="transmembrane region" description="Helical" evidence="1">
    <location>
        <begin position="38"/>
        <end position="55"/>
    </location>
</feature>
<dbReference type="AlphaFoldDB" id="A0AA86NYU7"/>
<keyword evidence="1" id="KW-0472">Membrane</keyword>